<name>A0AAE0STE1_9BIVA</name>
<keyword evidence="5" id="KW-0833">Ubl conjugation pathway</keyword>
<reference evidence="10" key="2">
    <citation type="journal article" date="2021" name="Genome Biol. Evol.">
        <title>Developing a high-quality reference genome for a parasitic bivalve with doubly uniparental inheritance (Bivalvia: Unionida).</title>
        <authorList>
            <person name="Smith C.H."/>
        </authorList>
    </citation>
    <scope>NUCLEOTIDE SEQUENCE</scope>
    <source>
        <strain evidence="10">CHS0354</strain>
        <tissue evidence="10">Mantle</tissue>
    </source>
</reference>
<dbReference type="Pfam" id="PF00443">
    <property type="entry name" value="UCH"/>
    <property type="match status" value="1"/>
</dbReference>
<dbReference type="InterPro" id="IPR021905">
    <property type="entry name" value="DUF3517"/>
</dbReference>
<evidence type="ECO:0000256" key="2">
    <source>
        <dbReference type="ARBA" id="ARBA00009085"/>
    </source>
</evidence>
<evidence type="ECO:0000256" key="4">
    <source>
        <dbReference type="ARBA" id="ARBA00022670"/>
    </source>
</evidence>
<dbReference type="PROSITE" id="PS00973">
    <property type="entry name" value="USP_2"/>
    <property type="match status" value="1"/>
</dbReference>
<feature type="compositionally biased region" description="Acidic residues" evidence="8">
    <location>
        <begin position="700"/>
        <end position="718"/>
    </location>
</feature>
<dbReference type="InterPro" id="IPR038765">
    <property type="entry name" value="Papain-like_cys_pep_sf"/>
</dbReference>
<evidence type="ECO:0000259" key="9">
    <source>
        <dbReference type="PROSITE" id="PS50235"/>
    </source>
</evidence>
<dbReference type="PANTHER" id="PTHR24006:SF827">
    <property type="entry name" value="UBIQUITIN CARBOXYL-TERMINAL HYDROLASE 34"/>
    <property type="match status" value="1"/>
</dbReference>
<dbReference type="InterPro" id="IPR050164">
    <property type="entry name" value="Peptidase_C19"/>
</dbReference>
<keyword evidence="7" id="KW-0788">Thiol protease</keyword>
<reference evidence="10" key="1">
    <citation type="journal article" date="2021" name="Genome Biol. Evol.">
        <title>A High-Quality Reference Genome for a Parasitic Bivalve with Doubly Uniparental Inheritance (Bivalvia: Unionida).</title>
        <authorList>
            <person name="Smith C.H."/>
        </authorList>
    </citation>
    <scope>NUCLEOTIDE SEQUENCE</scope>
    <source>
        <strain evidence="10">CHS0354</strain>
    </source>
</reference>
<comment type="caution">
    <text evidence="10">The sequence shown here is derived from an EMBL/GenBank/DDBJ whole genome shotgun (WGS) entry which is preliminary data.</text>
</comment>
<evidence type="ECO:0000313" key="11">
    <source>
        <dbReference type="Proteomes" id="UP001195483"/>
    </source>
</evidence>
<keyword evidence="4" id="KW-0645">Protease</keyword>
<feature type="compositionally biased region" description="Basic and acidic residues" evidence="8">
    <location>
        <begin position="3517"/>
        <end position="3559"/>
    </location>
</feature>
<sequence>MCDICSDLLQLLDNFEERSQNGGFHMNKKEILSFVLYVCLWPQRQCMCCFKDLRNFEKLNSMIQDALSVGIRIIQTLPEDIEKEIQRTTKEEKCEEESKDDQGGNKEQLVHVEEKDEDEKKGESEKTGDSDNVNEEWTLDEKEKLLQFVTKVFLMNFPSYMAYKHCVHASLEELSQQETSALNNYCEISDPEVPLFLLRNVCFFCDSNGIGALKQCFEKATPDTLPFNFAHLLITLIANLRLWMNIPTVMQYIVPLRTSVIRYMCKLSDKDLRVAGNRNMTDLMWHAVKEPLESHFNFDKDGLDLAFKYFTCSTLTIRLAGIAQINNQINLYNESCNNETLMDAERVGHHLAQWLIDHKIIEHIFGPNLHVELIKQSQIILNFLAVEGRITNEQIDCVWAAAQLKHCGKQVFDILIPLIKHLELQPVQYLLKLVSALDIASHTESTLYLASALVKCIWNTYSASQSQVMALQQQQHQHQQQQQNSYTALQQEEEMESTDLGDVGKNELSSSESIQVSEDGEDKPEQKDAQKVPATKPTDIQDSDAEMKPGKSVSHKRHRKGQLEGSKILNAENSDASHESEGIPLSDEEEEEELSGEEEDEEDEEGEHCHYRHYRHHHQPHNHHHHLHHHHVHQHHHELHGHESCGSESDVDTSDSTEGSHEESIVEQQRLHRLSKRIMSIHDKSLQEQRLHKHSHNEDSSEEMDVEEDEEESDYVDSENEEILKQAKIISMKHEHSCHGHSDESSDYEEDVDYQQIMKTPLKPEYQELLKQQLKHTQRQLAIQRATQMMMAKKKHRIAQKVISPKVSPGNLPNIEDLEATVQEESGNKVSIEKEGSVEEKQSEMESSQHEEESAAKKTEETSGEMQVFDCSSVIQKMHVQKQGRRGEYVEGIMSPDDGSCHSSRLSAKSEKNMADFDGEDLLSDDELAQINAHAHFNAQQMQQHLSNLASMYHTHMPHAVVHHRPLQKEQVLPVCSDSTFDDVCQRGNTLLWDLVQDDGVMMLPEGLAMEAEKVLCSLVCFSTDRKIRMKFIEACIENVAHHRSVVVSLRLLPKIFNSFQQYRSGADTHSLTMWAEKDLNMMAHFFIDLVHYTELVTSNKRPTNTLYSHKEEIQVRLSFLTYVFTSMGSPDSFRLDLEQVDTLWSCLALDPECSDDCLSWFLNQAKSKDHHAMGLETFKHIFLQKMPQLNPESMCMTGLNLFQQLSHLSRIANASSDNPLNEDKVSGMDQLWSIALRALDTDVSITAIQYLNNYYINYGNGILEKEEEFVKRCMESLVKASDEAEQDPETNLLIIQRGLVLMKNHLEAFRKRYAYHLRNWHIDGRGVLSHQRSLLDKQAAQIRILLQPAGMGEKTPLEMSSTDLIAELRAEVARWWESLQKQTLQQQDAEGCHSNSLLTPILGAMLGDGPIRLITLGQELTCDMDEKTLGEMQFKDNQLVFVSVGASRPPRKMDGTLPSSCLPAPTTERLPMMLLIQEPYFGQLMNMLEKLSKLNVVPDKIEGREKWDLLNKARVLSRKVWELLMLLPTNITMLQGFRSVTSDKDSDSPNWNELLNAQSPHRLMYSLQIVEGLCRSQRHRKKSFMRLGGGDSHLTSTDSELSLEGLESPEQLWSKRFVTKGGLSHMFNIFICGGLQMKETEPWSQWEQECLACLLRLISQFSVDQSDSDCVHDDVFETFESPRKKQKKQKGHDKILIPRLNQTILSMLKVDSVLQILMNILYDAALPGDSNQMHAGSWGRSEVVHYVLSFLVSWALSCDEVRESLCSSPNFDSWLKRLTLEAPEPHVRKEACAGLYHLCLGKTVEGKTGYPFLLPILSRLLTFLEDALQIKPQKNIDMDQPKEKEPFGPGCRDYFWLLCRFVDSISKEDANPDSDSPVNLNALSKKLSVLIVDRPFYETRHGYEEDEGLIGVINLCTTVIKHNPPFKSSLEAQELIEEIFQSLFALPSPEKRYLPRCKSQTSRSAAYDLLVEICKGNLDNYMILHNRMLHQHTKDSHASYPWDYWPHEDGRSKCGYVGLTNLGATCYMATCMQHLYMIPQARQSVLQAKHSAQTKHEGTLVELQKMFAYLQESERKAYNPRGFCKAYTMDKQPLNTGEQKDMTEFFIDLITKLEEMSFEMKKLVKSLFGGVITNNVVSLDCPHVSRTLEEFYTVRCQVSDMKNLYESLDEVTVKDMLEGDNMYTCSKCQKKVRAEKRACFRKLPKILCFNTMRYTFNMVTMMKEKVNTHFSFPLRLDMSDYMEKNLISQDKLQDDEEDDGFIEKEQATQDDDIYEYELNGVTVHTGTADGGHYYSFIRDKMNKSETGQDKWFLFNDAEVKPFDPSQIAAECFGGEMTSKTYDSVTEKFMDFSFEKTNSAYMLFYERLPKGMEGDEDKEKIFDTLKECPKKFNFELSKELEEWIWQDNMQFLQDKNIFEHTYFDFMWQVCGYIPTTLPKTDPLQVSLKVAQLSTSFVLETFIHAKEKPTMVNWIEFLTKQFNSCQAACEWFLDHMAESDWWPQQIIIKCPNQMVRQMFQRLLIHVITRLRPAHVHLFLQPFVDSDDGEVDVSEIGSKSCVTRFIKKMLTILEHGVRPHSKYLAEYFAFLFEFAKLGDEDCFFLIHTNAISTMVSFYMGQKAQENYVEILSDDEEDDVITLTEENYKPLSLDKMISLIALLVEKSRGDDHQLQISDKDYNAIIGGGSKGFPFLFNQIRDNINIRQTCNLIFSLCRWNEGLAVAMVNMVFSAIKKMNPELSQPFFKLMSMLVEFQAGPPGMPPFTQYILQKFWELTACCPQQCLEWMSTQVTKNKLANAWVLNQMDNWVEPYLMKHNNVRVRNAASFLLVSLVPSNHFRQSFRSARSILSPHKEMPMTQDAILVLHQIYDHLLNLLPRAKLYVDPQTHGTTKLMCYFAVMSSCLISKTEKLMFSRYFLDLWQLFQPKLSEPQISMHHNKQALLHFWHQVCVDCPENVKLIVSNPHVCKHIPFTYILADHEDQDVVMFNRVTLPAYYGLLRMCCQQSRPFTRQLAQHQNIQWAFKNITPYPAQYTAAVDELFRMMRLMSTVYPDSSDEEIKAVNAFKKNTVQLYLQSMDARSCWQTLISAFKILVETADDRIILVTNRGLPILTEAFHTLHVMYHEATACHVTGDIVDLLSIILNCLKVARYHMEKKGAQMAELKMCLITWKEWMELAKKLLTLLNSYTSQEIRLNCIDLLKELILTYQSDCVALMVPILTQAHITFQDSNIPMTTGPYFPRRGQKPIGPKSNIRPPRPQFNMMLHSSLIEASKGVDDAYDTALSDFFLPYHMLVDLICRMAVNNQMLTEPIINLSAMVAYEGVPLHSPYFAKLWYEIYHSEIDKKCISILCSSSFFIDYVDAVLMDERICLANQNIYQFFCNFFPKVYQQVLNEQGRPLLDSVVASITAEKAAMESIKTERELLSICSRIVGDLRAMLLIFSVQPPKHLNQLLMESLHYIMQMCREHQQQRAEIAAAAVAATQAKMMGRRRTSSQDSQESAHPENSAGETPSKRRRLSSKGEEERSSSTENHENSSNEDLQEKNVEVKKTESSINEDKVESLEQIANDKVTEETEKMDSETSTKEMNADERMEMKETKSTKRAYSPKPGTSKDVDREERQQQDSGSESSDQSGSNVRQQGSDSDGASVPRTHVPRERPTLVDLVAKHIESLFSLLAKNN</sequence>
<dbReference type="SUPFAM" id="SSF54001">
    <property type="entry name" value="Cysteine proteinases"/>
    <property type="match status" value="1"/>
</dbReference>
<dbReference type="Pfam" id="PF12030">
    <property type="entry name" value="DUF3517"/>
    <property type="match status" value="1"/>
</dbReference>
<gene>
    <name evidence="10" type="ORF">CHS0354_029457</name>
</gene>
<dbReference type="SUPFAM" id="SSF48371">
    <property type="entry name" value="ARM repeat"/>
    <property type="match status" value="1"/>
</dbReference>
<evidence type="ECO:0000313" key="10">
    <source>
        <dbReference type="EMBL" id="KAK3597877.1"/>
    </source>
</evidence>
<organism evidence="10 11">
    <name type="scientific">Potamilus streckersoni</name>
    <dbReference type="NCBI Taxonomy" id="2493646"/>
    <lineage>
        <taxon>Eukaryota</taxon>
        <taxon>Metazoa</taxon>
        <taxon>Spiralia</taxon>
        <taxon>Lophotrochozoa</taxon>
        <taxon>Mollusca</taxon>
        <taxon>Bivalvia</taxon>
        <taxon>Autobranchia</taxon>
        <taxon>Heteroconchia</taxon>
        <taxon>Palaeoheterodonta</taxon>
        <taxon>Unionida</taxon>
        <taxon>Unionoidea</taxon>
        <taxon>Unionidae</taxon>
        <taxon>Ambleminae</taxon>
        <taxon>Lampsilini</taxon>
        <taxon>Potamilus</taxon>
    </lineage>
</organism>
<feature type="region of interest" description="Disordered" evidence="8">
    <location>
        <begin position="3483"/>
        <end position="3656"/>
    </location>
</feature>
<dbReference type="InterPro" id="IPR001394">
    <property type="entry name" value="Peptidase_C19_UCH"/>
</dbReference>
<feature type="compositionally biased region" description="Acidic residues" evidence="8">
    <location>
        <begin position="586"/>
        <end position="606"/>
    </location>
</feature>
<feature type="region of interest" description="Disordered" evidence="8">
    <location>
        <begin position="482"/>
        <end position="668"/>
    </location>
</feature>
<feature type="compositionally biased region" description="Basic and acidic residues" evidence="8">
    <location>
        <begin position="100"/>
        <end position="129"/>
    </location>
</feature>
<keyword evidence="11" id="KW-1185">Reference proteome</keyword>
<dbReference type="InterPro" id="IPR028889">
    <property type="entry name" value="USP"/>
</dbReference>
<dbReference type="GO" id="GO:0006508">
    <property type="term" value="P:proteolysis"/>
    <property type="evidence" value="ECO:0007669"/>
    <property type="project" value="UniProtKB-KW"/>
</dbReference>
<dbReference type="EMBL" id="JAEAOA010001763">
    <property type="protein sequence ID" value="KAK3597877.1"/>
    <property type="molecule type" value="Genomic_DNA"/>
</dbReference>
<dbReference type="Gene3D" id="3.90.70.10">
    <property type="entry name" value="Cysteine proteinases"/>
    <property type="match status" value="1"/>
</dbReference>
<feature type="compositionally biased region" description="Basic residues" evidence="8">
    <location>
        <begin position="610"/>
        <end position="639"/>
    </location>
</feature>
<dbReference type="Proteomes" id="UP001195483">
    <property type="component" value="Unassembled WGS sequence"/>
</dbReference>
<accession>A0AAE0STE1</accession>
<dbReference type="FunFam" id="3.90.70.10:FF:000014">
    <property type="entry name" value="Ubiquitin carboxyl-terminal hydrolase 34"/>
    <property type="match status" value="1"/>
</dbReference>
<evidence type="ECO:0000256" key="7">
    <source>
        <dbReference type="ARBA" id="ARBA00022807"/>
    </source>
</evidence>
<feature type="compositionally biased region" description="Basic and acidic residues" evidence="8">
    <location>
        <begin position="3608"/>
        <end position="3619"/>
    </location>
</feature>
<dbReference type="CDD" id="cd02659">
    <property type="entry name" value="peptidase_C19C"/>
    <property type="match status" value="1"/>
</dbReference>
<dbReference type="GO" id="GO:0005829">
    <property type="term" value="C:cytosol"/>
    <property type="evidence" value="ECO:0007669"/>
    <property type="project" value="TreeGrafter"/>
</dbReference>
<feature type="compositionally biased region" description="Basic and acidic residues" evidence="8">
    <location>
        <begin position="3567"/>
        <end position="3597"/>
    </location>
</feature>
<feature type="compositionally biased region" description="Polar residues" evidence="8">
    <location>
        <begin position="507"/>
        <end position="516"/>
    </location>
</feature>
<dbReference type="InterPro" id="IPR016024">
    <property type="entry name" value="ARM-type_fold"/>
</dbReference>
<evidence type="ECO:0000256" key="5">
    <source>
        <dbReference type="ARBA" id="ARBA00022786"/>
    </source>
</evidence>
<feature type="domain" description="USP" evidence="9">
    <location>
        <begin position="2018"/>
        <end position="2368"/>
    </location>
</feature>
<evidence type="ECO:0000256" key="6">
    <source>
        <dbReference type="ARBA" id="ARBA00022801"/>
    </source>
</evidence>
<feature type="region of interest" description="Disordered" evidence="8">
    <location>
        <begin position="684"/>
        <end position="718"/>
    </location>
</feature>
<feature type="compositionally biased region" description="Polar residues" evidence="8">
    <location>
        <begin position="3633"/>
        <end position="3642"/>
    </location>
</feature>
<proteinExistence type="inferred from homology"/>
<dbReference type="PROSITE" id="PS50235">
    <property type="entry name" value="USP_3"/>
    <property type="match status" value="1"/>
</dbReference>
<dbReference type="GO" id="GO:0016579">
    <property type="term" value="P:protein deubiquitination"/>
    <property type="evidence" value="ECO:0007669"/>
    <property type="project" value="InterPro"/>
</dbReference>
<keyword evidence="6" id="KW-0378">Hydrolase</keyword>
<dbReference type="GO" id="GO:0005634">
    <property type="term" value="C:nucleus"/>
    <property type="evidence" value="ECO:0007669"/>
    <property type="project" value="TreeGrafter"/>
</dbReference>
<dbReference type="PANTHER" id="PTHR24006">
    <property type="entry name" value="UBIQUITIN CARBOXYL-TERMINAL HYDROLASE"/>
    <property type="match status" value="1"/>
</dbReference>
<comment type="catalytic activity">
    <reaction evidence="1">
        <text>Thiol-dependent hydrolysis of ester, thioester, amide, peptide and isopeptide bonds formed by the C-terminal Gly of ubiquitin (a 76-residue protein attached to proteins as an intracellular targeting signal).</text>
        <dbReference type="EC" id="3.4.19.12"/>
    </reaction>
</comment>
<reference evidence="10" key="3">
    <citation type="submission" date="2023-05" db="EMBL/GenBank/DDBJ databases">
        <authorList>
            <person name="Smith C.H."/>
        </authorList>
    </citation>
    <scope>NUCLEOTIDE SEQUENCE</scope>
    <source>
        <strain evidence="10">CHS0354</strain>
        <tissue evidence="10">Mantle</tissue>
    </source>
</reference>
<protein>
    <recommendedName>
        <fullName evidence="3">ubiquitinyl hydrolase 1</fullName>
        <ecNumber evidence="3">3.4.19.12</ecNumber>
    </recommendedName>
</protein>
<feature type="region of interest" description="Disordered" evidence="8">
    <location>
        <begin position="88"/>
        <end position="134"/>
    </location>
</feature>
<evidence type="ECO:0000256" key="3">
    <source>
        <dbReference type="ARBA" id="ARBA00012759"/>
    </source>
</evidence>
<dbReference type="InterPro" id="IPR018200">
    <property type="entry name" value="USP_CS"/>
</dbReference>
<evidence type="ECO:0000256" key="8">
    <source>
        <dbReference type="SAM" id="MobiDB-lite"/>
    </source>
</evidence>
<comment type="similarity">
    <text evidence="2">Belongs to the peptidase C19 family.</text>
</comment>
<dbReference type="GO" id="GO:0004843">
    <property type="term" value="F:cysteine-type deubiquitinase activity"/>
    <property type="evidence" value="ECO:0007669"/>
    <property type="project" value="UniProtKB-EC"/>
</dbReference>
<feature type="compositionally biased region" description="Basic and acidic residues" evidence="8">
    <location>
        <begin position="831"/>
        <end position="861"/>
    </location>
</feature>
<feature type="region of interest" description="Disordered" evidence="8">
    <location>
        <begin position="820"/>
        <end position="865"/>
    </location>
</feature>
<feature type="compositionally biased region" description="Low complexity" evidence="8">
    <location>
        <begin position="3620"/>
        <end position="3632"/>
    </location>
</feature>
<dbReference type="EC" id="3.4.19.12" evidence="3"/>
<evidence type="ECO:0000256" key="1">
    <source>
        <dbReference type="ARBA" id="ARBA00000707"/>
    </source>
</evidence>
<dbReference type="GO" id="GO:0009966">
    <property type="term" value="P:regulation of signal transduction"/>
    <property type="evidence" value="ECO:0007669"/>
    <property type="project" value="UniProtKB-ARBA"/>
</dbReference>